<accession>A0A146LYP3</accession>
<gene>
    <name evidence="2" type="ORF">g.15603</name>
</gene>
<evidence type="ECO:0000256" key="1">
    <source>
        <dbReference type="SAM" id="MobiDB-lite"/>
    </source>
</evidence>
<feature type="compositionally biased region" description="Basic and acidic residues" evidence="1">
    <location>
        <begin position="72"/>
        <end position="83"/>
    </location>
</feature>
<proteinExistence type="predicted"/>
<name>A0A146LYP3_LYGHE</name>
<evidence type="ECO:0000313" key="2">
    <source>
        <dbReference type="EMBL" id="JAQ12279.1"/>
    </source>
</evidence>
<dbReference type="EMBL" id="GDHC01006350">
    <property type="protein sequence ID" value="JAQ12279.1"/>
    <property type="molecule type" value="Transcribed_RNA"/>
</dbReference>
<protein>
    <submittedName>
        <fullName evidence="2">Uncharacterized protein</fullName>
    </submittedName>
</protein>
<sequence length="145" mass="16053">MDRAVIPQDKHLIGHSRFSSCSSSSLSPKPQAECSKKANMSGEYMTCIAAGNENAFHAKNEVVMSKNNCFAHQHEEENSHNNNDDDDLADVGVNNDSDEEDMADEVLCPVPGLDNINYGRFSGHTAAWVNQRYPRLSSLLYMNTT</sequence>
<feature type="region of interest" description="Disordered" evidence="1">
    <location>
        <begin position="69"/>
        <end position="101"/>
    </location>
</feature>
<organism evidence="2">
    <name type="scientific">Lygus hesperus</name>
    <name type="common">Western plant bug</name>
    <dbReference type="NCBI Taxonomy" id="30085"/>
    <lineage>
        <taxon>Eukaryota</taxon>
        <taxon>Metazoa</taxon>
        <taxon>Ecdysozoa</taxon>
        <taxon>Arthropoda</taxon>
        <taxon>Hexapoda</taxon>
        <taxon>Insecta</taxon>
        <taxon>Pterygota</taxon>
        <taxon>Neoptera</taxon>
        <taxon>Paraneoptera</taxon>
        <taxon>Hemiptera</taxon>
        <taxon>Heteroptera</taxon>
        <taxon>Panheteroptera</taxon>
        <taxon>Cimicomorpha</taxon>
        <taxon>Miridae</taxon>
        <taxon>Mirini</taxon>
        <taxon>Lygus</taxon>
    </lineage>
</organism>
<reference evidence="2" key="1">
    <citation type="journal article" date="2016" name="Gigascience">
        <title>De novo construction of an expanded transcriptome assembly for the western tarnished plant bug, Lygus hesperus.</title>
        <authorList>
            <person name="Tassone E.E."/>
            <person name="Geib S.M."/>
            <person name="Hall B."/>
            <person name="Fabrick J.A."/>
            <person name="Brent C.S."/>
            <person name="Hull J.J."/>
        </authorList>
    </citation>
    <scope>NUCLEOTIDE SEQUENCE</scope>
</reference>
<dbReference type="AlphaFoldDB" id="A0A146LYP3"/>